<dbReference type="Gene3D" id="3.40.630.30">
    <property type="match status" value="1"/>
</dbReference>
<sequence length="151" mass="16731">MIVALSDRPDLAPLVAAWRIEAFFQGPGPWTEARMLAALLAPKRGPEETFVCFAAAEPVGTASLVCQDLESRPDLTPWLAGVVVQPAHRLRGHASALVRRVEAFARQAGVAEIFLYTSRAEGLYARLGWQRMGLEWDKGREVVLMRRALQH</sequence>
<evidence type="ECO:0000259" key="3">
    <source>
        <dbReference type="PROSITE" id="PS51186"/>
    </source>
</evidence>
<dbReference type="EMBL" id="JAAVNE010000024">
    <property type="protein sequence ID" value="NKC32213.1"/>
    <property type="molecule type" value="Genomic_DNA"/>
</dbReference>
<dbReference type="SUPFAM" id="SSF55729">
    <property type="entry name" value="Acyl-CoA N-acyltransferases (Nat)"/>
    <property type="match status" value="1"/>
</dbReference>
<keyword evidence="2" id="KW-0012">Acyltransferase</keyword>
<dbReference type="Proteomes" id="UP000787635">
    <property type="component" value="Unassembled WGS sequence"/>
</dbReference>
<dbReference type="CDD" id="cd04301">
    <property type="entry name" value="NAT_SF"/>
    <property type="match status" value="1"/>
</dbReference>
<gene>
    <name evidence="4" type="ORF">HEQ75_15230</name>
</gene>
<dbReference type="PANTHER" id="PTHR43877:SF2">
    <property type="entry name" value="AMINOALKYLPHOSPHONATE N-ACETYLTRANSFERASE-RELATED"/>
    <property type="match status" value="1"/>
</dbReference>
<evidence type="ECO:0000313" key="5">
    <source>
        <dbReference type="Proteomes" id="UP000787635"/>
    </source>
</evidence>
<name>A0ABX1E8T0_9PROT</name>
<dbReference type="PANTHER" id="PTHR43877">
    <property type="entry name" value="AMINOALKYLPHOSPHONATE N-ACETYLTRANSFERASE-RELATED-RELATED"/>
    <property type="match status" value="1"/>
</dbReference>
<feature type="domain" description="N-acetyltransferase" evidence="3">
    <location>
        <begin position="2"/>
        <end position="150"/>
    </location>
</feature>
<comment type="caution">
    <text evidence="4">The sequence shown here is derived from an EMBL/GenBank/DDBJ whole genome shotgun (WGS) entry which is preliminary data.</text>
</comment>
<organism evidence="4 5">
    <name type="scientific">Falsiroseomonas selenitidurans</name>
    <dbReference type="NCBI Taxonomy" id="2716335"/>
    <lineage>
        <taxon>Bacteria</taxon>
        <taxon>Pseudomonadati</taxon>
        <taxon>Pseudomonadota</taxon>
        <taxon>Alphaproteobacteria</taxon>
        <taxon>Acetobacterales</taxon>
        <taxon>Roseomonadaceae</taxon>
        <taxon>Falsiroseomonas</taxon>
    </lineage>
</organism>
<evidence type="ECO:0000256" key="2">
    <source>
        <dbReference type="ARBA" id="ARBA00023315"/>
    </source>
</evidence>
<dbReference type="InterPro" id="IPR000182">
    <property type="entry name" value="GNAT_dom"/>
</dbReference>
<evidence type="ECO:0000256" key="1">
    <source>
        <dbReference type="ARBA" id="ARBA00022679"/>
    </source>
</evidence>
<dbReference type="RefSeq" id="WP_168032062.1">
    <property type="nucleotide sequence ID" value="NZ_JAAVNE010000024.1"/>
</dbReference>
<evidence type="ECO:0000313" key="4">
    <source>
        <dbReference type="EMBL" id="NKC32213.1"/>
    </source>
</evidence>
<keyword evidence="5" id="KW-1185">Reference proteome</keyword>
<accession>A0ABX1E8T0</accession>
<reference evidence="4 5" key="1">
    <citation type="submission" date="2020-03" db="EMBL/GenBank/DDBJ databases">
        <title>Roseomonas selenitidurans sp. nov. isolated from urban soil.</title>
        <authorList>
            <person name="Liu H."/>
        </authorList>
    </citation>
    <scope>NUCLEOTIDE SEQUENCE [LARGE SCALE GENOMIC DNA]</scope>
    <source>
        <strain evidence="4 5">BU-1</strain>
    </source>
</reference>
<dbReference type="Pfam" id="PF00583">
    <property type="entry name" value="Acetyltransf_1"/>
    <property type="match status" value="1"/>
</dbReference>
<proteinExistence type="predicted"/>
<keyword evidence="1" id="KW-0808">Transferase</keyword>
<dbReference type="InterPro" id="IPR016181">
    <property type="entry name" value="Acyl_CoA_acyltransferase"/>
</dbReference>
<protein>
    <submittedName>
        <fullName evidence="4">GNAT family N-acetyltransferase</fullName>
    </submittedName>
</protein>
<dbReference type="PROSITE" id="PS51186">
    <property type="entry name" value="GNAT"/>
    <property type="match status" value="1"/>
</dbReference>
<dbReference type="InterPro" id="IPR050832">
    <property type="entry name" value="Bact_Acetyltransf"/>
</dbReference>